<organism evidence="1 2">
    <name type="scientific">Myceligenerans pegani</name>
    <dbReference type="NCBI Taxonomy" id="2776917"/>
    <lineage>
        <taxon>Bacteria</taxon>
        <taxon>Bacillati</taxon>
        <taxon>Actinomycetota</taxon>
        <taxon>Actinomycetes</taxon>
        <taxon>Micrococcales</taxon>
        <taxon>Promicromonosporaceae</taxon>
        <taxon>Myceligenerans</taxon>
    </lineage>
</organism>
<name>A0ABR9MX26_9MICO</name>
<evidence type="ECO:0000313" key="2">
    <source>
        <dbReference type="Proteomes" id="UP000625527"/>
    </source>
</evidence>
<dbReference type="RefSeq" id="WP_192862517.1">
    <property type="nucleotide sequence ID" value="NZ_JADAQT010000073.1"/>
</dbReference>
<evidence type="ECO:0000313" key="1">
    <source>
        <dbReference type="EMBL" id="MBE1875945.1"/>
    </source>
</evidence>
<proteinExistence type="predicted"/>
<dbReference type="EMBL" id="JADAQT010000073">
    <property type="protein sequence ID" value="MBE1875945.1"/>
    <property type="molecule type" value="Genomic_DNA"/>
</dbReference>
<keyword evidence="2" id="KW-1185">Reference proteome</keyword>
<sequence length="166" mass="18084">MIEAVQPPEVRPLTHAAALAVRNAPVRRWIAFQRFKVTARRAAHLSASDPEFYSGGAADVILFSCRTSFSFMGDRLSEVEELATTFWSECDLLINENRSGMSKAPGELEEKELSYLESDKIGLSDAGDPASYYTAKCLEILNQAPQMQHVASGIANIVTAGGMGSR</sequence>
<comment type="caution">
    <text evidence="1">The sequence shown here is derived from an EMBL/GenBank/DDBJ whole genome shotgun (WGS) entry which is preliminary data.</text>
</comment>
<reference evidence="1 2" key="1">
    <citation type="submission" date="2020-10" db="EMBL/GenBank/DDBJ databases">
        <title>Myceligenerans pegani sp. nov., an endophytic actinomycete isolated from Peganum harmala L. in Xinjiang, China.</title>
        <authorList>
            <person name="Xin L."/>
        </authorList>
    </citation>
    <scope>NUCLEOTIDE SEQUENCE [LARGE SCALE GENOMIC DNA]</scope>
    <source>
        <strain evidence="1 2">TRM65318</strain>
    </source>
</reference>
<dbReference type="Proteomes" id="UP000625527">
    <property type="component" value="Unassembled WGS sequence"/>
</dbReference>
<accession>A0ABR9MX26</accession>
<protein>
    <submittedName>
        <fullName evidence="1">Uncharacterized protein</fullName>
    </submittedName>
</protein>
<gene>
    <name evidence="1" type="ORF">IHE71_09505</name>
</gene>